<comment type="function">
    <text evidence="7">Catalyzes the hydrolysis of inorganic pyrophosphate (PPi) forming two phosphate ions.</text>
</comment>
<organism evidence="8 9">
    <name type="scientific">Sandaracinobacteroides saxicola</name>
    <dbReference type="NCBI Taxonomy" id="2759707"/>
    <lineage>
        <taxon>Bacteria</taxon>
        <taxon>Pseudomonadati</taxon>
        <taxon>Pseudomonadota</taxon>
        <taxon>Alphaproteobacteria</taxon>
        <taxon>Sphingomonadales</taxon>
        <taxon>Sphingosinicellaceae</taxon>
        <taxon>Sandaracinobacteroides</taxon>
    </lineage>
</organism>
<dbReference type="NCBIfam" id="NF002317">
    <property type="entry name" value="PRK01250.1"/>
    <property type="match status" value="1"/>
</dbReference>
<feature type="binding site" evidence="7">
    <location>
        <position position="44"/>
    </location>
    <ligand>
        <name>substrate</name>
    </ligand>
</feature>
<evidence type="ECO:0000256" key="6">
    <source>
        <dbReference type="ARBA" id="ARBA00047820"/>
    </source>
</evidence>
<dbReference type="GO" id="GO:0005737">
    <property type="term" value="C:cytoplasm"/>
    <property type="evidence" value="ECO:0007669"/>
    <property type="project" value="UniProtKB-SubCell"/>
</dbReference>
<keyword evidence="9" id="KW-1185">Reference proteome</keyword>
<keyword evidence="2 7" id="KW-0963">Cytoplasm</keyword>
<feature type="binding site" evidence="7">
    <location>
        <position position="71"/>
    </location>
    <ligand>
        <name>Mg(2+)</name>
        <dbReference type="ChEBI" id="CHEBI:18420"/>
        <label>2</label>
    </ligand>
</feature>
<protein>
    <recommendedName>
        <fullName evidence="7">Inorganic pyrophosphatase</fullName>
        <ecNumber evidence="7">3.6.1.1</ecNumber>
    </recommendedName>
    <alternativeName>
        <fullName evidence="7">Pyrophosphate phospho-hydrolase</fullName>
        <shortName evidence="7">PPase</shortName>
    </alternativeName>
</protein>
<proteinExistence type="inferred from homology"/>
<evidence type="ECO:0000256" key="7">
    <source>
        <dbReference type="HAMAP-Rule" id="MF_00209"/>
    </source>
</evidence>
<comment type="subcellular location">
    <subcellularLocation>
        <location evidence="7">Cytoplasm</location>
    </subcellularLocation>
</comment>
<keyword evidence="4 7" id="KW-0378">Hydrolase</keyword>
<dbReference type="EMBL" id="CP059851">
    <property type="protein sequence ID" value="QMW23484.1"/>
    <property type="molecule type" value="Genomic_DNA"/>
</dbReference>
<dbReference type="GO" id="GO:0006796">
    <property type="term" value="P:phosphate-containing compound metabolic process"/>
    <property type="evidence" value="ECO:0007669"/>
    <property type="project" value="InterPro"/>
</dbReference>
<comment type="similarity">
    <text evidence="7">Belongs to the PPase family.</text>
</comment>
<evidence type="ECO:0000256" key="3">
    <source>
        <dbReference type="ARBA" id="ARBA00022723"/>
    </source>
</evidence>
<sequence length="193" mass="21532">MRIDAVPIGKNPPQDVNVIIECPLGGEPVKYELDKASGALFVDRIVHTSMRYPTNYGFIPHTLAEDGDPIDALIVSRTPFIPGCIARARPVGVMMMEDDAGGDAKLLCVPVDKLFPYYTNVNNYTDLPAILISQIEHFFKHYKDLEPGKWVKFNGWRDRDVAERLILEAIERASQAARGEVYVKPKLHEGAPA</sequence>
<dbReference type="InterPro" id="IPR036649">
    <property type="entry name" value="Pyrophosphatase_sf"/>
</dbReference>
<dbReference type="InterPro" id="IPR008162">
    <property type="entry name" value="Pyrophosphatase"/>
</dbReference>
<comment type="subunit">
    <text evidence="7">Homohexamer.</text>
</comment>
<comment type="catalytic activity">
    <reaction evidence="6 7">
        <text>diphosphate + H2O = 2 phosphate + H(+)</text>
        <dbReference type="Rhea" id="RHEA:24576"/>
        <dbReference type="ChEBI" id="CHEBI:15377"/>
        <dbReference type="ChEBI" id="CHEBI:15378"/>
        <dbReference type="ChEBI" id="CHEBI:33019"/>
        <dbReference type="ChEBI" id="CHEBI:43474"/>
        <dbReference type="EC" id="3.6.1.1"/>
    </reaction>
</comment>
<dbReference type="GO" id="GO:0004427">
    <property type="term" value="F:inorganic diphosphate phosphatase activity"/>
    <property type="evidence" value="ECO:0007669"/>
    <property type="project" value="UniProtKB-UniRule"/>
</dbReference>
<dbReference type="CDD" id="cd00412">
    <property type="entry name" value="pyrophosphatase"/>
    <property type="match status" value="1"/>
</dbReference>
<feature type="binding site" evidence="7">
    <location>
        <position position="71"/>
    </location>
    <ligand>
        <name>Mg(2+)</name>
        <dbReference type="ChEBI" id="CHEBI:18420"/>
        <label>1</label>
    </ligand>
</feature>
<dbReference type="PANTHER" id="PTHR10286">
    <property type="entry name" value="INORGANIC PYROPHOSPHATASE"/>
    <property type="match status" value="1"/>
</dbReference>
<dbReference type="HAMAP" id="MF_00209">
    <property type="entry name" value="Inorganic_PPase"/>
    <property type="match status" value="1"/>
</dbReference>
<evidence type="ECO:0000313" key="9">
    <source>
        <dbReference type="Proteomes" id="UP000515292"/>
    </source>
</evidence>
<dbReference type="KEGG" id="sand:H3309_02990"/>
<accession>A0A7G5IJE2</accession>
<evidence type="ECO:0000313" key="8">
    <source>
        <dbReference type="EMBL" id="QMW23484.1"/>
    </source>
</evidence>
<feature type="binding site" evidence="7">
    <location>
        <position position="56"/>
    </location>
    <ligand>
        <name>substrate</name>
    </ligand>
</feature>
<keyword evidence="5 7" id="KW-0460">Magnesium</keyword>
<dbReference type="SUPFAM" id="SSF50324">
    <property type="entry name" value="Inorganic pyrophosphatase"/>
    <property type="match status" value="1"/>
</dbReference>
<evidence type="ECO:0000256" key="1">
    <source>
        <dbReference type="ARBA" id="ARBA00001946"/>
    </source>
</evidence>
<gene>
    <name evidence="7 8" type="primary">ppa</name>
    <name evidence="8" type="ORF">H3309_02990</name>
</gene>
<dbReference type="RefSeq" id="WP_182297307.1">
    <property type="nucleotide sequence ID" value="NZ_CP059851.1"/>
</dbReference>
<dbReference type="FunFam" id="3.90.80.10:FF:000003">
    <property type="entry name" value="Inorganic pyrophosphatase"/>
    <property type="match status" value="1"/>
</dbReference>
<evidence type="ECO:0000256" key="4">
    <source>
        <dbReference type="ARBA" id="ARBA00022801"/>
    </source>
</evidence>
<dbReference type="Gene3D" id="3.90.80.10">
    <property type="entry name" value="Inorganic pyrophosphatase"/>
    <property type="match status" value="1"/>
</dbReference>
<dbReference type="EC" id="3.6.1.1" evidence="7"/>
<feature type="binding site" evidence="7">
    <location>
        <position position="30"/>
    </location>
    <ligand>
        <name>substrate</name>
    </ligand>
</feature>
<comment type="cofactor">
    <cofactor evidence="1 7">
        <name>Mg(2+)</name>
        <dbReference type="ChEBI" id="CHEBI:18420"/>
    </cofactor>
</comment>
<feature type="binding site" evidence="7">
    <location>
        <position position="66"/>
    </location>
    <ligand>
        <name>Mg(2+)</name>
        <dbReference type="ChEBI" id="CHEBI:18420"/>
        <label>1</label>
    </ligand>
</feature>
<name>A0A7G5IJE2_9SPHN</name>
<dbReference type="Proteomes" id="UP000515292">
    <property type="component" value="Chromosome"/>
</dbReference>
<dbReference type="GO" id="GO:0000287">
    <property type="term" value="F:magnesium ion binding"/>
    <property type="evidence" value="ECO:0007669"/>
    <property type="project" value="UniProtKB-UniRule"/>
</dbReference>
<evidence type="ECO:0000256" key="5">
    <source>
        <dbReference type="ARBA" id="ARBA00022842"/>
    </source>
</evidence>
<feature type="binding site" evidence="7">
    <location>
        <position position="142"/>
    </location>
    <ligand>
        <name>substrate</name>
    </ligand>
</feature>
<dbReference type="AlphaFoldDB" id="A0A7G5IJE2"/>
<dbReference type="PROSITE" id="PS00387">
    <property type="entry name" value="PPASE"/>
    <property type="match status" value="1"/>
</dbReference>
<dbReference type="Pfam" id="PF00719">
    <property type="entry name" value="Pyrophosphatase"/>
    <property type="match status" value="1"/>
</dbReference>
<keyword evidence="3 7" id="KW-0479">Metal-binding</keyword>
<feature type="binding site" evidence="7">
    <location>
        <position position="103"/>
    </location>
    <ligand>
        <name>Mg(2+)</name>
        <dbReference type="ChEBI" id="CHEBI:18420"/>
        <label>1</label>
    </ligand>
</feature>
<evidence type="ECO:0000256" key="2">
    <source>
        <dbReference type="ARBA" id="ARBA00022490"/>
    </source>
</evidence>
<reference evidence="8 9" key="1">
    <citation type="submission" date="2020-07" db="EMBL/GenBank/DDBJ databases">
        <title>Complete genome sequence for Sandaracinobacter sp. M6.</title>
        <authorList>
            <person name="Tang Y."/>
            <person name="Liu Q."/>
            <person name="Guo Z."/>
            <person name="Lei P."/>
            <person name="Huang B."/>
        </authorList>
    </citation>
    <scope>NUCLEOTIDE SEQUENCE [LARGE SCALE GENOMIC DNA]</scope>
    <source>
        <strain evidence="8 9">M6</strain>
    </source>
</reference>